<feature type="compositionally biased region" description="Polar residues" evidence="1">
    <location>
        <begin position="578"/>
        <end position="599"/>
    </location>
</feature>
<comment type="caution">
    <text evidence="4">The sequence shown here is derived from an EMBL/GenBank/DDBJ whole genome shotgun (WGS) entry which is preliminary data.</text>
</comment>
<organism evidence="4 5">
    <name type="scientific">Aliidiomarina halalkaliphila</name>
    <dbReference type="NCBI Taxonomy" id="2593535"/>
    <lineage>
        <taxon>Bacteria</taxon>
        <taxon>Pseudomonadati</taxon>
        <taxon>Pseudomonadota</taxon>
        <taxon>Gammaproteobacteria</taxon>
        <taxon>Alteromonadales</taxon>
        <taxon>Idiomarinaceae</taxon>
        <taxon>Aliidiomarina</taxon>
    </lineage>
</organism>
<evidence type="ECO:0000256" key="2">
    <source>
        <dbReference type="SAM" id="Phobius"/>
    </source>
</evidence>
<dbReference type="InterPro" id="IPR049945">
    <property type="entry name" value="AAA_22"/>
</dbReference>
<evidence type="ECO:0000256" key="1">
    <source>
        <dbReference type="SAM" id="MobiDB-lite"/>
    </source>
</evidence>
<sequence>MRARIARIHKACYFDFYSVELSTSMYHDYFGFEQTPFSIAPDPDFLYLGPRHQEGLEHLRQGLSGSGGFLLLTGEVGTGKTTLSRAVLAELQEHVDVAFVLNPMLSERELLATICDQFAIPGRHEKASLKRLTDHLSRFLQEASAQGRQPVVLIDEAQHLLPSVLEQLRLLTNLETNSRKLLSVVLIGQPELQTLLQRRELRQVAQRIVARYHLLPLTEKETQAYIQHRLQCVGGDFDIFEAAALKQIFRFSQGTPRLINLVADRALQLAARQETRKVSKAIVAEAAESLSFSVQRHQESRGRVPWATVFTSVSVVAVIAAAALWWRLDQTEEAETARLSEQRVQQEQQRESASREVVLTGLSPAHMLRILGDRWQVQNYISGIDACAEIPALNLACVRGHFTAEQLVRLDLPAVLESRVPELWLMLNGIETTEQGQHRYRVADRYGVRSLSENELQRNWSGEAIVFWQLPTESNFEGWVREGVQEYLPYSLRSASLAQQLEWLRASLGRLVNSRLSEFSDDELTDIELAYLSSGYFTNRPSLQRPQNVQIPQGLVADDDRTTLMAEISIPLERRTKPVSSGNTSGERVTTASADTQTTPPNPDVASEEVSSHIRNLFDSAVAEIGIDDVLRNENQAAVTMSLPFARDLSRDERQQLPRFNYDSHMYSGRTRDRWIRLNDRMLREGERMGELRVIAIEPSHTVFGYRDILFRLDALEDLNF</sequence>
<accession>A0A552WYP8</accession>
<gene>
    <name evidence="4" type="ORF">FM042_11435</name>
</gene>
<dbReference type="Pfam" id="PF13401">
    <property type="entry name" value="AAA_22"/>
    <property type="match status" value="1"/>
</dbReference>
<name>A0A552WYP8_9GAMM</name>
<dbReference type="SUPFAM" id="SSF52540">
    <property type="entry name" value="P-loop containing nucleoside triphosphate hydrolases"/>
    <property type="match status" value="1"/>
</dbReference>
<dbReference type="RefSeq" id="WP_143236579.1">
    <property type="nucleotide sequence ID" value="NZ_VJWL01000005.1"/>
</dbReference>
<feature type="region of interest" description="Disordered" evidence="1">
    <location>
        <begin position="573"/>
        <end position="607"/>
    </location>
</feature>
<dbReference type="PANTHER" id="PTHR35894">
    <property type="entry name" value="GENERAL SECRETION PATHWAY PROTEIN A-RELATED"/>
    <property type="match status" value="1"/>
</dbReference>
<dbReference type="Gene3D" id="3.90.70.10">
    <property type="entry name" value="Cysteine proteinases"/>
    <property type="match status" value="1"/>
</dbReference>
<keyword evidence="2" id="KW-1133">Transmembrane helix</keyword>
<feature type="transmembrane region" description="Helical" evidence="2">
    <location>
        <begin position="304"/>
        <end position="326"/>
    </location>
</feature>
<dbReference type="OrthoDB" id="9780149at2"/>
<dbReference type="InterPro" id="IPR027417">
    <property type="entry name" value="P-loop_NTPase"/>
</dbReference>
<dbReference type="InterPro" id="IPR003593">
    <property type="entry name" value="AAA+_ATPase"/>
</dbReference>
<evidence type="ECO:0000313" key="4">
    <source>
        <dbReference type="EMBL" id="TRW47940.1"/>
    </source>
</evidence>
<dbReference type="AlphaFoldDB" id="A0A552WYP8"/>
<reference evidence="4 5" key="1">
    <citation type="submission" date="2019-07" db="EMBL/GenBank/DDBJ databases">
        <authorList>
            <person name="Yang M."/>
            <person name="Zhao D."/>
            <person name="Xiang H."/>
        </authorList>
    </citation>
    <scope>NUCLEOTIDE SEQUENCE [LARGE SCALE GENOMIC DNA]</scope>
    <source>
        <strain evidence="4 5">IM1326</strain>
    </source>
</reference>
<proteinExistence type="predicted"/>
<feature type="domain" description="AAA+ ATPase" evidence="3">
    <location>
        <begin position="66"/>
        <end position="211"/>
    </location>
</feature>
<keyword evidence="5" id="KW-1185">Reference proteome</keyword>
<dbReference type="InterPro" id="IPR052026">
    <property type="entry name" value="ExeA_AAA_ATPase_DNA-bind"/>
</dbReference>
<dbReference type="SMART" id="SM00382">
    <property type="entry name" value="AAA"/>
    <property type="match status" value="1"/>
</dbReference>
<protein>
    <submittedName>
        <fullName evidence="4">AAA family ATPase</fullName>
    </submittedName>
</protein>
<dbReference type="PANTHER" id="PTHR35894:SF1">
    <property type="entry name" value="PHOSPHORIBULOKINASE _ URIDINE KINASE FAMILY"/>
    <property type="match status" value="1"/>
</dbReference>
<keyword evidence="2" id="KW-0812">Transmembrane</keyword>
<dbReference type="InterPro" id="IPR032389">
    <property type="entry name" value="GspB_C"/>
</dbReference>
<dbReference type="Gene3D" id="3.40.50.300">
    <property type="entry name" value="P-loop containing nucleotide triphosphate hydrolases"/>
    <property type="match status" value="1"/>
</dbReference>
<dbReference type="EMBL" id="VJWL01000005">
    <property type="protein sequence ID" value="TRW47940.1"/>
    <property type="molecule type" value="Genomic_DNA"/>
</dbReference>
<dbReference type="GO" id="GO:0015627">
    <property type="term" value="C:type II protein secretion system complex"/>
    <property type="evidence" value="ECO:0007669"/>
    <property type="project" value="InterPro"/>
</dbReference>
<evidence type="ECO:0000259" key="3">
    <source>
        <dbReference type="SMART" id="SM00382"/>
    </source>
</evidence>
<keyword evidence="2" id="KW-0472">Membrane</keyword>
<dbReference type="CDD" id="cd00009">
    <property type="entry name" value="AAA"/>
    <property type="match status" value="1"/>
</dbReference>
<dbReference type="Proteomes" id="UP000320359">
    <property type="component" value="Unassembled WGS sequence"/>
</dbReference>
<evidence type="ECO:0000313" key="5">
    <source>
        <dbReference type="Proteomes" id="UP000320359"/>
    </source>
</evidence>
<dbReference type="Pfam" id="PF16537">
    <property type="entry name" value="T2SSB"/>
    <property type="match status" value="1"/>
</dbReference>
<dbReference type="GO" id="GO:0016887">
    <property type="term" value="F:ATP hydrolysis activity"/>
    <property type="evidence" value="ECO:0007669"/>
    <property type="project" value="InterPro"/>
</dbReference>